<evidence type="ECO:0000313" key="3">
    <source>
        <dbReference type="Proteomes" id="UP000296049"/>
    </source>
</evidence>
<dbReference type="EMBL" id="KB743197">
    <property type="protein sequence ID" value="EOB00437.1"/>
    <property type="molecule type" value="Genomic_DNA"/>
</dbReference>
<protein>
    <submittedName>
        <fullName evidence="2">Uncharacterized protein</fullName>
    </submittedName>
</protein>
<keyword evidence="3" id="KW-1185">Reference proteome</keyword>
<feature type="signal peptide" evidence="1">
    <location>
        <begin position="1"/>
        <end position="27"/>
    </location>
</feature>
<accession>R0JTE7</accession>
<evidence type="ECO:0000313" key="2">
    <source>
        <dbReference type="EMBL" id="EOB00437.1"/>
    </source>
</evidence>
<feature type="chain" id="PRO_5004353756" evidence="1">
    <location>
        <begin position="28"/>
        <end position="425"/>
    </location>
</feature>
<organism evidence="2 3">
    <name type="scientific">Anas platyrhynchos</name>
    <name type="common">Mallard</name>
    <name type="synonym">Anas boschas</name>
    <dbReference type="NCBI Taxonomy" id="8839"/>
    <lineage>
        <taxon>Eukaryota</taxon>
        <taxon>Metazoa</taxon>
        <taxon>Chordata</taxon>
        <taxon>Craniata</taxon>
        <taxon>Vertebrata</taxon>
        <taxon>Euteleostomi</taxon>
        <taxon>Archelosauria</taxon>
        <taxon>Archosauria</taxon>
        <taxon>Dinosauria</taxon>
        <taxon>Saurischia</taxon>
        <taxon>Theropoda</taxon>
        <taxon>Coelurosauria</taxon>
        <taxon>Aves</taxon>
        <taxon>Neognathae</taxon>
        <taxon>Galloanserae</taxon>
        <taxon>Anseriformes</taxon>
        <taxon>Anatidae</taxon>
        <taxon>Anatinae</taxon>
        <taxon>Anas</taxon>
    </lineage>
</organism>
<reference evidence="3" key="1">
    <citation type="journal article" date="2013" name="Nat. Genet.">
        <title>The duck genome and transcriptome provide insight into an avian influenza virus reservoir species.</title>
        <authorList>
            <person name="Huang Y."/>
            <person name="Li Y."/>
            <person name="Burt D.W."/>
            <person name="Chen H."/>
            <person name="Zhang Y."/>
            <person name="Qian W."/>
            <person name="Kim H."/>
            <person name="Gan S."/>
            <person name="Zhao Y."/>
            <person name="Li J."/>
            <person name="Yi K."/>
            <person name="Feng H."/>
            <person name="Zhu P."/>
            <person name="Li B."/>
            <person name="Liu Q."/>
            <person name="Fairley S."/>
            <person name="Magor K.E."/>
            <person name="Du Z."/>
            <person name="Hu X."/>
            <person name="Goodman L."/>
            <person name="Tafer H."/>
            <person name="Vignal A."/>
            <person name="Lee T."/>
            <person name="Kim K.W."/>
            <person name="Sheng Z."/>
            <person name="An Y."/>
            <person name="Searle S."/>
            <person name="Herrero J."/>
            <person name="Groenen M.A."/>
            <person name="Crooijmans R.P."/>
            <person name="Faraut T."/>
            <person name="Cai Q."/>
            <person name="Webster R.G."/>
            <person name="Aldridge J.R."/>
            <person name="Warren W.C."/>
            <person name="Bartschat S."/>
            <person name="Kehr S."/>
            <person name="Marz M."/>
            <person name="Stadler P.F."/>
            <person name="Smith J."/>
            <person name="Kraus R.H."/>
            <person name="Zhao Y."/>
            <person name="Ren L."/>
            <person name="Fei J."/>
            <person name="Morisson M."/>
            <person name="Kaiser P."/>
            <person name="Griffin D.K."/>
            <person name="Rao M."/>
            <person name="Pitel F."/>
            <person name="Wang J."/>
            <person name="Li N."/>
        </authorList>
    </citation>
    <scope>NUCLEOTIDE SEQUENCE [LARGE SCALE GENOMIC DNA]</scope>
</reference>
<name>R0JTE7_ANAPL</name>
<evidence type="ECO:0000256" key="1">
    <source>
        <dbReference type="SAM" id="SignalP"/>
    </source>
</evidence>
<dbReference type="Proteomes" id="UP000296049">
    <property type="component" value="Unassembled WGS sequence"/>
</dbReference>
<gene>
    <name evidence="2" type="ORF">Anapl_00721</name>
</gene>
<sequence length="425" mass="46210">MQLYHLQRTLLAWFALSGASLRSPVEGRCDELRFRMGVCWEMLPVTGKGKRQQLIFARVSGKTAGSLAGDACRRRRMCVRACDTLCAKVQDTLELCSKTINESMCCHCKPALALTQFGWRCSGGIPGQRHGQRTPRLLQTLAVLAHVGHASGESWVGTENVRTDLDKRALCGLRSEITPDVAVCACRQADPRDKEGTTLRCNAGCQKATVASTCRHTEKVNSHRLWRGSSISTSKEFSLHESGGVWKMLERGRRRGTQTPRQWVPDQYFKCMKYMGDLDLAVERSVCLLTTAPIVDDEPFWKAALTCAGAVFPTGVTAAEITGCLAGLVFAPLSLLHLGLAALFEAAGASSGAATLFAEEAHKQRAADLHWGHLCGVCSGSDNRIQITCMRIQPTCHVLAAVLSFIPGFTAEGFAKSECGKVKGH</sequence>
<keyword evidence="1" id="KW-0732">Signal</keyword>
<proteinExistence type="predicted"/>
<dbReference type="AlphaFoldDB" id="R0JTE7"/>